<evidence type="ECO:0000313" key="2">
    <source>
        <dbReference type="Proteomes" id="UP001066276"/>
    </source>
</evidence>
<evidence type="ECO:0000313" key="1">
    <source>
        <dbReference type="EMBL" id="KAJ1179050.1"/>
    </source>
</evidence>
<comment type="caution">
    <text evidence="1">The sequence shown here is derived from an EMBL/GenBank/DDBJ whole genome shotgun (WGS) entry which is preliminary data.</text>
</comment>
<dbReference type="Proteomes" id="UP001066276">
    <property type="component" value="Chromosome 3_2"/>
</dbReference>
<dbReference type="AlphaFoldDB" id="A0AAV7TQV6"/>
<protein>
    <submittedName>
        <fullName evidence="1">Uncharacterized protein</fullName>
    </submittedName>
</protein>
<dbReference type="EMBL" id="JANPWB010000006">
    <property type="protein sequence ID" value="KAJ1179050.1"/>
    <property type="molecule type" value="Genomic_DNA"/>
</dbReference>
<accession>A0AAV7TQV6</accession>
<reference evidence="1" key="1">
    <citation type="journal article" date="2022" name="bioRxiv">
        <title>Sequencing and chromosome-scale assembly of the giantPleurodeles waltlgenome.</title>
        <authorList>
            <person name="Brown T."/>
            <person name="Elewa A."/>
            <person name="Iarovenko S."/>
            <person name="Subramanian E."/>
            <person name="Araus A.J."/>
            <person name="Petzold A."/>
            <person name="Susuki M."/>
            <person name="Suzuki K.-i.T."/>
            <person name="Hayashi T."/>
            <person name="Toyoda A."/>
            <person name="Oliveira C."/>
            <person name="Osipova E."/>
            <person name="Leigh N.D."/>
            <person name="Simon A."/>
            <person name="Yun M.H."/>
        </authorList>
    </citation>
    <scope>NUCLEOTIDE SEQUENCE</scope>
    <source>
        <strain evidence="1">20211129_DDA</strain>
        <tissue evidence="1">Liver</tissue>
    </source>
</reference>
<sequence length="167" mass="18735">MDGARQSASAVGADLAEPKTHSDKELFLLKRKNLRNPLVSLKAVNQSIMAHREDTWADGRRTQNAYRKLHGAVHCVAKTCTKFSDRLGELSARIVSLETESEAEKTTTDMLETGVSDAHWKLEDFDNRLRKNNLRVLGIPEVVEGAEGEETSKFIVRLSFPELSVWN</sequence>
<keyword evidence="2" id="KW-1185">Reference proteome</keyword>
<proteinExistence type="predicted"/>
<name>A0AAV7TQV6_PLEWA</name>
<organism evidence="1 2">
    <name type="scientific">Pleurodeles waltl</name>
    <name type="common">Iberian ribbed newt</name>
    <dbReference type="NCBI Taxonomy" id="8319"/>
    <lineage>
        <taxon>Eukaryota</taxon>
        <taxon>Metazoa</taxon>
        <taxon>Chordata</taxon>
        <taxon>Craniata</taxon>
        <taxon>Vertebrata</taxon>
        <taxon>Euteleostomi</taxon>
        <taxon>Amphibia</taxon>
        <taxon>Batrachia</taxon>
        <taxon>Caudata</taxon>
        <taxon>Salamandroidea</taxon>
        <taxon>Salamandridae</taxon>
        <taxon>Pleurodelinae</taxon>
        <taxon>Pleurodeles</taxon>
    </lineage>
</organism>
<gene>
    <name evidence="1" type="ORF">NDU88_004289</name>
</gene>